<protein>
    <submittedName>
        <fullName evidence="2">Acetyltransferase</fullName>
    </submittedName>
</protein>
<dbReference type="EMBL" id="AZEE01000030">
    <property type="protein sequence ID" value="KRK97077.1"/>
    <property type="molecule type" value="Genomic_DNA"/>
</dbReference>
<dbReference type="InterPro" id="IPR000182">
    <property type="entry name" value="GNAT_dom"/>
</dbReference>
<keyword evidence="3" id="KW-1185">Reference proteome</keyword>
<feature type="domain" description="N-acetyltransferase" evidence="1">
    <location>
        <begin position="4"/>
        <end position="170"/>
    </location>
</feature>
<evidence type="ECO:0000259" key="1">
    <source>
        <dbReference type="PROSITE" id="PS51186"/>
    </source>
</evidence>
<dbReference type="STRING" id="1423776.FD04_GL001937"/>
<dbReference type="Proteomes" id="UP000051160">
    <property type="component" value="Unassembled WGS sequence"/>
</dbReference>
<comment type="caution">
    <text evidence="2">The sequence shown here is derived from an EMBL/GenBank/DDBJ whole genome shotgun (WGS) entry which is preliminary data.</text>
</comment>
<dbReference type="InterPro" id="IPR016181">
    <property type="entry name" value="Acyl_CoA_acyltransferase"/>
</dbReference>
<dbReference type="GO" id="GO:0016747">
    <property type="term" value="F:acyltransferase activity, transferring groups other than amino-acyl groups"/>
    <property type="evidence" value="ECO:0007669"/>
    <property type="project" value="InterPro"/>
</dbReference>
<dbReference type="PATRIC" id="fig|1423776.4.peg.1963"/>
<reference evidence="2 3" key="1">
    <citation type="journal article" date="2015" name="Genome Announc.">
        <title>Expanding the biotechnology potential of lactobacilli through comparative genomics of 213 strains and associated genera.</title>
        <authorList>
            <person name="Sun Z."/>
            <person name="Harris H.M."/>
            <person name="McCann A."/>
            <person name="Guo C."/>
            <person name="Argimon S."/>
            <person name="Zhang W."/>
            <person name="Yang X."/>
            <person name="Jeffery I.B."/>
            <person name="Cooney J.C."/>
            <person name="Kagawa T.F."/>
            <person name="Liu W."/>
            <person name="Song Y."/>
            <person name="Salvetti E."/>
            <person name="Wrobel A."/>
            <person name="Rasinkangas P."/>
            <person name="Parkhill J."/>
            <person name="Rea M.C."/>
            <person name="O'Sullivan O."/>
            <person name="Ritari J."/>
            <person name="Douillard F.P."/>
            <person name="Paul Ross R."/>
            <person name="Yang R."/>
            <person name="Briner A.E."/>
            <person name="Felis G.E."/>
            <person name="de Vos W.M."/>
            <person name="Barrangou R."/>
            <person name="Klaenhammer T.R."/>
            <person name="Caufield P.W."/>
            <person name="Cui Y."/>
            <person name="Zhang H."/>
            <person name="O'Toole P.W."/>
        </authorList>
    </citation>
    <scope>NUCLEOTIDE SEQUENCE [LARGE SCALE GENOMIC DNA]</scope>
    <source>
        <strain evidence="2 3">DSM 19909</strain>
    </source>
</reference>
<organism evidence="2 3">
    <name type="scientific">Secundilactobacillus odoratitofui DSM 19909 = JCM 15043</name>
    <dbReference type="NCBI Taxonomy" id="1423776"/>
    <lineage>
        <taxon>Bacteria</taxon>
        <taxon>Bacillati</taxon>
        <taxon>Bacillota</taxon>
        <taxon>Bacilli</taxon>
        <taxon>Lactobacillales</taxon>
        <taxon>Lactobacillaceae</taxon>
        <taxon>Secundilactobacillus</taxon>
    </lineage>
</organism>
<proteinExistence type="predicted"/>
<dbReference type="Pfam" id="PF00583">
    <property type="entry name" value="Acetyltransf_1"/>
    <property type="match status" value="1"/>
</dbReference>
<sequence>MEDMYLHRAEMKDLPQIESIIQDGKRHLAAQHIDQWQGGYPNTRVLVDDIQNGHTMVLVDDYDILGTAAVIPAPDQSYQVIDGDWLTHDETYVAIHRVAVSANHRGQGLSGKLFDAIFNEIEQHKSVKGVRIDTHPENKGMQHVIKKAGFTETGRVEVLADEDTMVQDFAYEKLTNAGTLV</sequence>
<name>A0A0R1LMI9_9LACO</name>
<gene>
    <name evidence="2" type="ORF">FD04_GL001937</name>
</gene>
<dbReference type="CDD" id="cd04301">
    <property type="entry name" value="NAT_SF"/>
    <property type="match status" value="1"/>
</dbReference>
<accession>A0A0R1LMI9</accession>
<dbReference type="SUPFAM" id="SSF55729">
    <property type="entry name" value="Acyl-CoA N-acyltransferases (Nat)"/>
    <property type="match status" value="1"/>
</dbReference>
<evidence type="ECO:0000313" key="3">
    <source>
        <dbReference type="Proteomes" id="UP000051160"/>
    </source>
</evidence>
<keyword evidence="2" id="KW-0808">Transferase</keyword>
<dbReference type="PROSITE" id="PS51186">
    <property type="entry name" value="GNAT"/>
    <property type="match status" value="1"/>
</dbReference>
<evidence type="ECO:0000313" key="2">
    <source>
        <dbReference type="EMBL" id="KRK97077.1"/>
    </source>
</evidence>
<dbReference type="Gene3D" id="3.40.630.30">
    <property type="match status" value="1"/>
</dbReference>
<dbReference type="AlphaFoldDB" id="A0A0R1LMI9"/>